<protein>
    <submittedName>
        <fullName evidence="7">Threonine transporter</fullName>
    </submittedName>
</protein>
<dbReference type="RefSeq" id="WP_189402514.1">
    <property type="nucleotide sequence ID" value="NZ_BMXA01000007.1"/>
</dbReference>
<dbReference type="AlphaFoldDB" id="A0A918S0N0"/>
<evidence type="ECO:0000256" key="1">
    <source>
        <dbReference type="ARBA" id="ARBA00004651"/>
    </source>
</evidence>
<evidence type="ECO:0000256" key="6">
    <source>
        <dbReference type="SAM" id="Phobius"/>
    </source>
</evidence>
<keyword evidence="4 6" id="KW-1133">Transmembrane helix</keyword>
<keyword evidence="8" id="KW-1185">Reference proteome</keyword>
<feature type="transmembrane region" description="Helical" evidence="6">
    <location>
        <begin position="152"/>
        <end position="175"/>
    </location>
</feature>
<organism evidence="7 8">
    <name type="scientific">Arenicella chitinivorans</name>
    <dbReference type="NCBI Taxonomy" id="1329800"/>
    <lineage>
        <taxon>Bacteria</taxon>
        <taxon>Pseudomonadati</taxon>
        <taxon>Pseudomonadota</taxon>
        <taxon>Gammaproteobacteria</taxon>
        <taxon>Arenicellales</taxon>
        <taxon>Arenicellaceae</taxon>
        <taxon>Arenicella</taxon>
    </lineage>
</organism>
<dbReference type="InterPro" id="IPR001123">
    <property type="entry name" value="LeuE-type"/>
</dbReference>
<keyword evidence="5 6" id="KW-0472">Membrane</keyword>
<evidence type="ECO:0000256" key="3">
    <source>
        <dbReference type="ARBA" id="ARBA00022692"/>
    </source>
</evidence>
<dbReference type="GO" id="GO:0005886">
    <property type="term" value="C:plasma membrane"/>
    <property type="evidence" value="ECO:0007669"/>
    <property type="project" value="UniProtKB-SubCell"/>
</dbReference>
<feature type="transmembrane region" description="Helical" evidence="6">
    <location>
        <begin position="6"/>
        <end position="29"/>
    </location>
</feature>
<gene>
    <name evidence="7" type="primary">rhtC</name>
    <name evidence="7" type="ORF">GCM10008090_29850</name>
</gene>
<feature type="transmembrane region" description="Helical" evidence="6">
    <location>
        <begin position="41"/>
        <end position="66"/>
    </location>
</feature>
<reference evidence="7" key="2">
    <citation type="submission" date="2020-09" db="EMBL/GenBank/DDBJ databases">
        <authorList>
            <person name="Sun Q."/>
            <person name="Kim S."/>
        </authorList>
    </citation>
    <scope>NUCLEOTIDE SEQUENCE</scope>
    <source>
        <strain evidence="7">KCTC 12711</strain>
    </source>
</reference>
<keyword evidence="2" id="KW-1003">Cell membrane</keyword>
<sequence>MTEYTFIAAIAGVLLVGAMSPGPSFLVVAQNALSKSRAHGVATALGTGLGVAIFAILASFGVTALIETVPSAYLVFKILGGAYLLYLAVRIWRGASEPLITEVSEGEKQTTLLQAFMLGLVTQTSNPKTALVIAGIFAAFVPSEPPQHTTALVAVIAFIIDFSWYALVAISLSLPKSRGVYQRAKAGFDRTAALFLGAVGVKLLMSRID</sequence>
<dbReference type="PANTHER" id="PTHR30086">
    <property type="entry name" value="ARGININE EXPORTER PROTEIN ARGO"/>
    <property type="match status" value="1"/>
</dbReference>
<proteinExistence type="predicted"/>
<accession>A0A918S0N0</accession>
<dbReference type="Pfam" id="PF01810">
    <property type="entry name" value="LysE"/>
    <property type="match status" value="1"/>
</dbReference>
<dbReference type="PANTHER" id="PTHR30086:SF19">
    <property type="entry name" value="THREONINE EFFLUX PROTEIN"/>
    <property type="match status" value="1"/>
</dbReference>
<dbReference type="EMBL" id="BMXA01000007">
    <property type="protein sequence ID" value="GHA18297.1"/>
    <property type="molecule type" value="Genomic_DNA"/>
</dbReference>
<evidence type="ECO:0000313" key="8">
    <source>
        <dbReference type="Proteomes" id="UP000614811"/>
    </source>
</evidence>
<dbReference type="Proteomes" id="UP000614811">
    <property type="component" value="Unassembled WGS sequence"/>
</dbReference>
<feature type="transmembrane region" description="Helical" evidence="6">
    <location>
        <begin position="72"/>
        <end position="92"/>
    </location>
</feature>
<keyword evidence="3 6" id="KW-0812">Transmembrane</keyword>
<comment type="caution">
    <text evidence="7">The sequence shown here is derived from an EMBL/GenBank/DDBJ whole genome shotgun (WGS) entry which is preliminary data.</text>
</comment>
<evidence type="ECO:0000256" key="2">
    <source>
        <dbReference type="ARBA" id="ARBA00022475"/>
    </source>
</evidence>
<evidence type="ECO:0000256" key="5">
    <source>
        <dbReference type="ARBA" id="ARBA00023136"/>
    </source>
</evidence>
<reference evidence="7" key="1">
    <citation type="journal article" date="2014" name="Int. J. Syst. Evol. Microbiol.">
        <title>Complete genome sequence of Corynebacterium casei LMG S-19264T (=DSM 44701T), isolated from a smear-ripened cheese.</title>
        <authorList>
            <consortium name="US DOE Joint Genome Institute (JGI-PGF)"/>
            <person name="Walter F."/>
            <person name="Albersmeier A."/>
            <person name="Kalinowski J."/>
            <person name="Ruckert C."/>
        </authorList>
    </citation>
    <scope>NUCLEOTIDE SEQUENCE</scope>
    <source>
        <strain evidence="7">KCTC 12711</strain>
    </source>
</reference>
<evidence type="ECO:0000256" key="4">
    <source>
        <dbReference type="ARBA" id="ARBA00022989"/>
    </source>
</evidence>
<dbReference type="GO" id="GO:0015171">
    <property type="term" value="F:amino acid transmembrane transporter activity"/>
    <property type="evidence" value="ECO:0007669"/>
    <property type="project" value="TreeGrafter"/>
</dbReference>
<evidence type="ECO:0000313" key="7">
    <source>
        <dbReference type="EMBL" id="GHA18297.1"/>
    </source>
</evidence>
<name>A0A918S0N0_9GAMM</name>
<comment type="subcellular location">
    <subcellularLocation>
        <location evidence="1">Cell membrane</location>
        <topology evidence="1">Multi-pass membrane protein</topology>
    </subcellularLocation>
</comment>